<proteinExistence type="predicted"/>
<dbReference type="Proteomes" id="UP000005141">
    <property type="component" value="Unassembled WGS sequence"/>
</dbReference>
<evidence type="ECO:0000313" key="2">
    <source>
        <dbReference type="EMBL" id="EGV28716.1"/>
    </source>
</evidence>
<keyword evidence="1" id="KW-0812">Transmembrane</keyword>
<reference evidence="2 3" key="1">
    <citation type="submission" date="2011-07" db="EMBL/GenBank/DDBJ databases">
        <title>The Genome Sequence of Prevotella oulorum F0390.</title>
        <authorList>
            <consortium name="The Broad Institute Genome Sequencing Platform"/>
            <consortium name="The Broad Institute Genome Sequencing Center for Infectious Disease"/>
            <person name="Earl A."/>
            <person name="Ward D."/>
            <person name="Feldgarden M."/>
            <person name="Gevers D."/>
            <person name="Izard J."/>
            <person name="Ganesan A."/>
            <person name="Baranova O.V."/>
            <person name="Blanton J.M."/>
            <person name="Tanner A.C."/>
            <person name="Dewhirst F.E."/>
            <person name="Young S.K."/>
            <person name="Zeng Q."/>
            <person name="Gargeya S."/>
            <person name="Fitzgerald M."/>
            <person name="Haas B."/>
            <person name="Abouelleil A."/>
            <person name="Alvarado L."/>
            <person name="Arachchi H.M."/>
            <person name="Berlin A."/>
            <person name="Brown A."/>
            <person name="Chapman S.B."/>
            <person name="Chen Z."/>
            <person name="Dunbar C."/>
            <person name="Freedman E."/>
            <person name="Gearin G."/>
            <person name="Gellesch M."/>
            <person name="Goldberg J."/>
            <person name="Griggs A."/>
            <person name="Gujja S."/>
            <person name="Heiman D."/>
            <person name="Howarth C."/>
            <person name="Larson L."/>
            <person name="Lui A."/>
            <person name="MacDonald P.J.P."/>
            <person name="Mehta T."/>
            <person name="Montmayeur A."/>
            <person name="Murphy C."/>
            <person name="Neiman D."/>
            <person name="Pearson M."/>
            <person name="Priest M."/>
            <person name="Roberts A."/>
            <person name="Saif S."/>
            <person name="Shea T."/>
            <person name="Shenoy N."/>
            <person name="Sisk P."/>
            <person name="Stolte C."/>
            <person name="Sykes S."/>
            <person name="Wortman J."/>
            <person name="Nusbaum C."/>
            <person name="Birren B."/>
        </authorList>
    </citation>
    <scope>NUCLEOTIDE SEQUENCE [LARGE SCALE GENOMIC DNA]</scope>
    <source>
        <strain evidence="2 3">F0390</strain>
    </source>
</reference>
<evidence type="ECO:0000313" key="3">
    <source>
        <dbReference type="Proteomes" id="UP000005141"/>
    </source>
</evidence>
<protein>
    <submittedName>
        <fullName evidence="2">Uncharacterized protein</fullName>
    </submittedName>
</protein>
<feature type="transmembrane region" description="Helical" evidence="1">
    <location>
        <begin position="47"/>
        <end position="65"/>
    </location>
</feature>
<dbReference type="PATRIC" id="fig|702438.4.peg.2582"/>
<dbReference type="AlphaFoldDB" id="G1WF72"/>
<keyword evidence="1" id="KW-0472">Membrane</keyword>
<feature type="transmembrane region" description="Helical" evidence="1">
    <location>
        <begin position="6"/>
        <end position="26"/>
    </location>
</feature>
<keyword evidence="3" id="KW-1185">Reference proteome</keyword>
<evidence type="ECO:0000256" key="1">
    <source>
        <dbReference type="SAM" id="Phobius"/>
    </source>
</evidence>
<dbReference type="EMBL" id="ADGI01000068">
    <property type="protein sequence ID" value="EGV28716.1"/>
    <property type="molecule type" value="Genomic_DNA"/>
</dbReference>
<accession>G1WF72</accession>
<sequence length="237" mass="27473">MSLLSLLIVKYIPILLMVSNILNNFVADKNLNHYNCLSIKHSIDCPMKRIAFLFCMLVLSVALYAQQEVTKFMGIPVDGTKTEMIAKLKAKGFTWYPAKDCLTGLFNGRDVTLYIYVNGNKVWRVAVLYADEMDNINTINTYNHLLSLFENNGKYYSQRDNQAIEEGTNLHDEIRYHNKQFECLFLQQPQTISKDEVDSMGERRVWMTIILDERAYNKFGIILFYENGYNEANGEDL</sequence>
<dbReference type="HOGENOM" id="CLU_1259358_0_0_10"/>
<organism evidence="2 3">
    <name type="scientific">Segatella oulorum F0390</name>
    <dbReference type="NCBI Taxonomy" id="702438"/>
    <lineage>
        <taxon>Bacteria</taxon>
        <taxon>Pseudomonadati</taxon>
        <taxon>Bacteroidota</taxon>
        <taxon>Bacteroidia</taxon>
        <taxon>Bacteroidales</taxon>
        <taxon>Prevotellaceae</taxon>
        <taxon>Segatella</taxon>
    </lineage>
</organism>
<gene>
    <name evidence="2" type="ORF">HMPREF9431_02473</name>
</gene>
<name>G1WF72_9BACT</name>
<comment type="caution">
    <text evidence="2">The sequence shown here is derived from an EMBL/GenBank/DDBJ whole genome shotgun (WGS) entry which is preliminary data.</text>
</comment>
<dbReference type="eggNOG" id="ENOG5032QX9">
    <property type="taxonomic scope" value="Bacteria"/>
</dbReference>
<keyword evidence="1" id="KW-1133">Transmembrane helix</keyword>